<reference evidence="2 5" key="2">
    <citation type="submission" date="2020-08" db="EMBL/GenBank/DDBJ databases">
        <title>Genomic Encyclopedia of Type Strains, Phase III (KMG-III): the genomes of soil and plant-associated and newly described type strains.</title>
        <authorList>
            <person name="Whitman W."/>
        </authorList>
    </citation>
    <scope>NUCLEOTIDE SEQUENCE [LARGE SCALE GENOMIC DNA]</scope>
    <source>
        <strain evidence="2 5">CECT 4113</strain>
    </source>
</reference>
<keyword evidence="5" id="KW-1185">Reference proteome</keyword>
<proteinExistence type="predicted"/>
<gene>
    <name evidence="3" type="ORF">EFD55_28910</name>
    <name evidence="2" type="ORF">FHS26_006015</name>
</gene>
<comment type="caution">
    <text evidence="3">The sequence shown here is derived from an EMBL/GenBank/DDBJ whole genome shotgun (WGS) entry which is preliminary data.</text>
</comment>
<feature type="signal peptide" evidence="1">
    <location>
        <begin position="1"/>
        <end position="21"/>
    </location>
</feature>
<dbReference type="EMBL" id="JACHXH010000030">
    <property type="protein sequence ID" value="MBB3138237.1"/>
    <property type="molecule type" value="Genomic_DNA"/>
</dbReference>
<dbReference type="Proteomes" id="UP000277279">
    <property type="component" value="Unassembled WGS sequence"/>
</dbReference>
<feature type="chain" id="PRO_5044599992" evidence="1">
    <location>
        <begin position="22"/>
        <end position="163"/>
    </location>
</feature>
<accession>A0A3R8ZW27</accession>
<evidence type="ECO:0000313" key="2">
    <source>
        <dbReference type="EMBL" id="MBB3138237.1"/>
    </source>
</evidence>
<keyword evidence="1" id="KW-0732">Signal</keyword>
<sequence length="163" mass="17237">MSRYLPAIAALLALTPAFAHASEARAKTSRLATDNCSEIGSSMVSNAPASPAYGATQLQCGQQLVLRLERETGRVGNNPVWTPVDQIVMTKPTPRHELLGPGYCSSSQFPDDATIVALGTMAEQADGSYGSENVVAAWRFDLKREKMVAIPVNGVLCAVDGGD</sequence>
<dbReference type="EMBL" id="RJJT01000028">
    <property type="protein sequence ID" value="RSB63506.1"/>
    <property type="molecule type" value="Genomic_DNA"/>
</dbReference>
<organism evidence="3 4">
    <name type="scientific">Rhizobium pisi</name>
    <dbReference type="NCBI Taxonomy" id="574561"/>
    <lineage>
        <taxon>Bacteria</taxon>
        <taxon>Pseudomonadati</taxon>
        <taxon>Pseudomonadota</taxon>
        <taxon>Alphaproteobacteria</taxon>
        <taxon>Hyphomicrobiales</taxon>
        <taxon>Rhizobiaceae</taxon>
        <taxon>Rhizobium/Agrobacterium group</taxon>
        <taxon>Rhizobium</taxon>
    </lineage>
</organism>
<evidence type="ECO:0000313" key="3">
    <source>
        <dbReference type="EMBL" id="RSB63506.1"/>
    </source>
</evidence>
<protein>
    <submittedName>
        <fullName evidence="3">Uncharacterized protein</fullName>
    </submittedName>
</protein>
<name>A0A3R8ZW27_9HYPH</name>
<dbReference type="AlphaFoldDB" id="A0A3R8ZW27"/>
<dbReference type="Proteomes" id="UP000518315">
    <property type="component" value="Unassembled WGS sequence"/>
</dbReference>
<evidence type="ECO:0000313" key="4">
    <source>
        <dbReference type="Proteomes" id="UP000277279"/>
    </source>
</evidence>
<evidence type="ECO:0000256" key="1">
    <source>
        <dbReference type="SAM" id="SignalP"/>
    </source>
</evidence>
<dbReference type="OrthoDB" id="8370748at2"/>
<evidence type="ECO:0000313" key="5">
    <source>
        <dbReference type="Proteomes" id="UP000518315"/>
    </source>
</evidence>
<dbReference type="RefSeq" id="WP_125849881.1">
    <property type="nucleotide sequence ID" value="NZ_JACHXH010000030.1"/>
</dbReference>
<reference evidence="3 4" key="1">
    <citation type="submission" date="2018-11" db="EMBL/GenBank/DDBJ databases">
        <authorList>
            <person name="Huo Y."/>
        </authorList>
    </citation>
    <scope>NUCLEOTIDE SEQUENCE [LARGE SCALE GENOMIC DNA]</scope>
    <source>
        <strain evidence="3 4">DSM 30132</strain>
    </source>
</reference>